<accession>A0A176WKT9</accession>
<dbReference type="InterPro" id="IPR008801">
    <property type="entry name" value="RALF"/>
</dbReference>
<evidence type="ECO:0000256" key="4">
    <source>
        <dbReference type="ARBA" id="ARBA00023157"/>
    </source>
</evidence>
<evidence type="ECO:0000256" key="5">
    <source>
        <dbReference type="SAM" id="MobiDB-lite"/>
    </source>
</evidence>
<protein>
    <submittedName>
        <fullName evidence="7">Uncharacterized protein</fullName>
    </submittedName>
</protein>
<comment type="caution">
    <text evidence="7">The sequence shown here is derived from an EMBL/GenBank/DDBJ whole genome shotgun (WGS) entry which is preliminary data.</text>
</comment>
<dbReference type="AlphaFoldDB" id="A0A176WKT9"/>
<gene>
    <name evidence="7" type="ORF">AXG93_673s1420</name>
</gene>
<evidence type="ECO:0000256" key="2">
    <source>
        <dbReference type="ARBA" id="ARBA00022702"/>
    </source>
</evidence>
<feature type="region of interest" description="Disordered" evidence="5">
    <location>
        <begin position="123"/>
        <end position="142"/>
    </location>
</feature>
<feature type="signal peptide" evidence="6">
    <location>
        <begin position="1"/>
        <end position="30"/>
    </location>
</feature>
<dbReference type="GO" id="GO:0005179">
    <property type="term" value="F:hormone activity"/>
    <property type="evidence" value="ECO:0007669"/>
    <property type="project" value="UniProtKB-KW"/>
</dbReference>
<comment type="similarity">
    <text evidence="1">Belongs to the plant rapid alkalinization factor (RALF) family.</text>
</comment>
<evidence type="ECO:0000313" key="7">
    <source>
        <dbReference type="EMBL" id="OAE32965.1"/>
    </source>
</evidence>
<keyword evidence="4" id="KW-1015">Disulfide bond</keyword>
<dbReference type="Proteomes" id="UP000077202">
    <property type="component" value="Unassembled WGS sequence"/>
</dbReference>
<evidence type="ECO:0000256" key="1">
    <source>
        <dbReference type="ARBA" id="ARBA00009178"/>
    </source>
</evidence>
<keyword evidence="3 6" id="KW-0732">Signal</keyword>
<dbReference type="Pfam" id="PF05498">
    <property type="entry name" value="RALF"/>
    <property type="match status" value="1"/>
</dbReference>
<reference evidence="7" key="1">
    <citation type="submission" date="2016-03" db="EMBL/GenBank/DDBJ databases">
        <title>Mechanisms controlling the formation of the plant cell surface in tip-growing cells are functionally conserved among land plants.</title>
        <authorList>
            <person name="Honkanen S."/>
            <person name="Jones V.A."/>
            <person name="Morieri G."/>
            <person name="Champion C."/>
            <person name="Hetherington A.J."/>
            <person name="Kelly S."/>
            <person name="Saint-Marcoux D."/>
            <person name="Proust H."/>
            <person name="Prescott H."/>
            <person name="Dolan L."/>
        </authorList>
    </citation>
    <scope>NUCLEOTIDE SEQUENCE [LARGE SCALE GENOMIC DNA]</scope>
    <source>
        <tissue evidence="7">Whole gametophyte</tissue>
    </source>
</reference>
<name>A0A176WKT9_MARPO</name>
<keyword evidence="8" id="KW-1185">Reference proteome</keyword>
<evidence type="ECO:0000313" key="8">
    <source>
        <dbReference type="Proteomes" id="UP000077202"/>
    </source>
</evidence>
<keyword evidence="2" id="KW-0372">Hormone</keyword>
<evidence type="ECO:0000256" key="3">
    <source>
        <dbReference type="ARBA" id="ARBA00022729"/>
    </source>
</evidence>
<dbReference type="EMBL" id="LVLJ01000698">
    <property type="protein sequence ID" value="OAE32965.1"/>
    <property type="molecule type" value="Genomic_DNA"/>
</dbReference>
<evidence type="ECO:0000256" key="6">
    <source>
        <dbReference type="SAM" id="SignalP"/>
    </source>
</evidence>
<proteinExistence type="inferred from homology"/>
<organism evidence="7 8">
    <name type="scientific">Marchantia polymorpha subsp. ruderalis</name>
    <dbReference type="NCBI Taxonomy" id="1480154"/>
    <lineage>
        <taxon>Eukaryota</taxon>
        <taxon>Viridiplantae</taxon>
        <taxon>Streptophyta</taxon>
        <taxon>Embryophyta</taxon>
        <taxon>Marchantiophyta</taxon>
        <taxon>Marchantiopsida</taxon>
        <taxon>Marchantiidae</taxon>
        <taxon>Marchantiales</taxon>
        <taxon>Marchantiaceae</taxon>
        <taxon>Marchantia</taxon>
    </lineage>
</organism>
<sequence>MDRSGISRLSVCFVALAAVALVVSMDQVSAQLSPAPAPGPASPAAGGYYISYGALTADNVNCPPQSGRSYYTTNCNSASGPVRPYERTCSTITRQDFGFGEESSVFMSSVVCLSYPWRLEPGLTHGGGGDETSKRSSKIAPSECQTNGISRFKAGGETRPEIEISRIIIHAAGGCLSRRDLGASCSAYLIVHRAAAAAAAADDDGW</sequence>
<feature type="chain" id="PRO_5008052572" evidence="6">
    <location>
        <begin position="31"/>
        <end position="206"/>
    </location>
</feature>